<proteinExistence type="predicted"/>
<protein>
    <submittedName>
        <fullName evidence="2">Zinc finger protein GLI2</fullName>
    </submittedName>
</protein>
<sequence>MARNVSPPPPSERHLSIADSIVSTTAEEIRERYRLSVHEERPPRPFLRRDSMFSSHTQWTTDDFSISDFPRPPAMLPTLGPAIPSSAGHVPPSSWRDASRDPPDSATTYTRSLGFVHSPGSLVHPSAYSSSTHLPLANSRPSTALTVQIENTPSRIEILTGPSPTSPAFSPASVREHSIPVQGSPKNAHDATRVSSTVPSPSSQYLVPSPSTHIQHSPTETATGIYTHNRTSPTRTSPTSDKVPGFPVVPPSPATAAFLREPVVPPSSHTSHEGLLEPGFIRSLMKGIERNDGSAETPFEPTRNSLDSYSIASSSYPRDSYARPHPYEYSVEDLRTHEPDLQPLEPPRGFFRRAPAASLPSSPRSSFSFSVRSGVTGRGGYAQEEVPQVPKIPDAYRLPPSKRRSVVSTTTGVTGTATEETGVVQHAVLVRTASYRQPAVYRTTEEIRSGALSPASIGSPIAPGPPSAHLPPTPTGKTSPIPYAGARDLGSAHARTTSRDLSLGGDVIRRKSQLAHLTIPGPRPRERERSIVVEEDGDDLVYVRGEDVQRQSRYDMRGSRCDDSYLDSPYMAHWADDLASPNEITPALRDSMINDTASDIRPRQPELASPSAGALLTPGGSSAPGTPIRPPFPFPSTPTSALATPGHDSPHLPRHTKRASGISFVSSVFSKFSGNASAGHHSSSKGFQFTWRGEPVPPVPVIVRNQDGTLNVGKEGAMELPQLAQRAERLTELLELGNLPYRSKSTLGTPSSTGRVVADVPIGVDHQGNDASGEGFTDEKALRRVRSVRSVFSSWSDRSRRFIPGTRGSGSLRSSLVDIPGQQHQRFNKLPEEHRQERKVQWEPSAGVPPPRPVRSSSRRLPKKRLYTLVAIAVLAIVAIIGVSVGLTRAHRVPDAGGYTCTQTNRTGQLCDLDATCACTSSLAQCNPLAQALVDLVGPVNRIFDPSPAFTPSSVALSLWEIQGNPVPGANCASQADLVDVGPALSSSTDQGTGTGTGTVSANRTEFARSALLWTLVMSMDLNTTANMQQFIKQLDFSKLDSGSGSVLGEFLFGVTGYQVDFARMTVSQSVVTWQQSGQPSADQVALVGSEARKALDRVYTFASASSAQRSSALARYWTDTLQFSVSQLSDFRTIAAASPVLLPFNASSSSVRSLFANVNGSFPPPAACYPNLSTDQLEAISSMESSVFGLAKLGSAPSALDASCFPSRPVYGVLDLARLRSSFGPSEPDGPTQAVQLSTNATSRASVRLGRNAAGVPSIPITSANLTGSTDARTFGTINQMDHVLLAYLQSFPSIQAASALVQHVLESSDPRAPPPSNTSALYNLTSQLTQLPILEVAFFGTVGPSDLSLAYADLATPSGELFFGSSAADAFREWATRRAGQVVWSDGANASQVVREGKIKDQTFEEVWSGAGLLLANAQTAGTRTSRSDVQRIVSAFTTIGYMGS</sequence>
<reference evidence="2 3" key="1">
    <citation type="submission" date="2015-07" db="EMBL/GenBank/DDBJ databases">
        <authorList>
            <person name="Noorani M."/>
        </authorList>
    </citation>
    <scope>NUCLEOTIDE SEQUENCE [LARGE SCALE GENOMIC DNA]</scope>
    <source>
        <strain evidence="2">BBA 69670</strain>
    </source>
</reference>
<feature type="region of interest" description="Disordered" evidence="1">
    <location>
        <begin position="813"/>
        <end position="859"/>
    </location>
</feature>
<feature type="region of interest" description="Disordered" evidence="1">
    <location>
        <begin position="62"/>
        <end position="109"/>
    </location>
</feature>
<feature type="compositionally biased region" description="Low complexity" evidence="1">
    <location>
        <begin position="230"/>
        <end position="240"/>
    </location>
</feature>
<feature type="region of interest" description="Disordered" evidence="1">
    <location>
        <begin position="338"/>
        <end position="368"/>
    </location>
</feature>
<evidence type="ECO:0000313" key="2">
    <source>
        <dbReference type="EMBL" id="CUA74092.1"/>
    </source>
</evidence>
<evidence type="ECO:0000256" key="1">
    <source>
        <dbReference type="SAM" id="MobiDB-lite"/>
    </source>
</evidence>
<accession>A0A0K6G644</accession>
<evidence type="ECO:0000313" key="3">
    <source>
        <dbReference type="Proteomes" id="UP000044841"/>
    </source>
</evidence>
<gene>
    <name evidence="2" type="ORF">RSOLAG22IIIB_10977</name>
</gene>
<dbReference type="EMBL" id="CYGV01001409">
    <property type="protein sequence ID" value="CUA74092.1"/>
    <property type="molecule type" value="Genomic_DNA"/>
</dbReference>
<feature type="compositionally biased region" description="Polar residues" evidence="1">
    <location>
        <begin position="204"/>
        <end position="229"/>
    </location>
</feature>
<feature type="region of interest" description="Disordered" evidence="1">
    <location>
        <begin position="392"/>
        <end position="413"/>
    </location>
</feature>
<feature type="compositionally biased region" description="Low complexity" evidence="1">
    <location>
        <begin position="162"/>
        <end position="173"/>
    </location>
</feature>
<keyword evidence="3" id="KW-1185">Reference proteome</keyword>
<feature type="region of interest" description="Disordered" evidence="1">
    <location>
        <begin position="291"/>
        <end position="324"/>
    </location>
</feature>
<feature type="compositionally biased region" description="Basic and acidic residues" evidence="1">
    <location>
        <begin position="829"/>
        <end position="841"/>
    </location>
</feature>
<feature type="region of interest" description="Disordered" evidence="1">
    <location>
        <begin position="157"/>
        <end position="247"/>
    </location>
</feature>
<organism evidence="2 3">
    <name type="scientific">Rhizoctonia solani</name>
    <dbReference type="NCBI Taxonomy" id="456999"/>
    <lineage>
        <taxon>Eukaryota</taxon>
        <taxon>Fungi</taxon>
        <taxon>Dikarya</taxon>
        <taxon>Basidiomycota</taxon>
        <taxon>Agaricomycotina</taxon>
        <taxon>Agaricomycetes</taxon>
        <taxon>Cantharellales</taxon>
        <taxon>Ceratobasidiaceae</taxon>
        <taxon>Rhizoctonia</taxon>
    </lineage>
</organism>
<name>A0A0K6G644_9AGAM</name>
<feature type="region of interest" description="Disordered" evidence="1">
    <location>
        <begin position="459"/>
        <end position="482"/>
    </location>
</feature>
<feature type="compositionally biased region" description="Low complexity" evidence="1">
    <location>
        <begin position="352"/>
        <end position="368"/>
    </location>
</feature>
<feature type="region of interest" description="Disordered" evidence="1">
    <location>
        <begin position="601"/>
        <end position="656"/>
    </location>
</feature>
<feature type="compositionally biased region" description="Low complexity" evidence="1">
    <location>
        <begin position="305"/>
        <end position="319"/>
    </location>
</feature>
<feature type="compositionally biased region" description="Low complexity" evidence="1">
    <location>
        <begin position="193"/>
        <end position="203"/>
    </location>
</feature>
<feature type="compositionally biased region" description="Pro residues" evidence="1">
    <location>
        <begin position="627"/>
        <end position="636"/>
    </location>
</feature>
<dbReference type="Proteomes" id="UP000044841">
    <property type="component" value="Unassembled WGS sequence"/>
</dbReference>
<feature type="compositionally biased region" description="Pro residues" evidence="1">
    <location>
        <begin position="462"/>
        <end position="474"/>
    </location>
</feature>